<feature type="region of interest" description="Disordered" evidence="1">
    <location>
        <begin position="792"/>
        <end position="831"/>
    </location>
</feature>
<dbReference type="Proteomes" id="UP000285295">
    <property type="component" value="Unassembled WGS sequence"/>
</dbReference>
<accession>A0A443KID2</accession>
<sequence length="831" mass="90046">MTSMHDCIQRAVDAGGLNPQHGRAAQAAYAQLVKRYSTIMSPAQAEAAAAQTLQEVTRKAARSRAHKVLNELQAAKRIMNQINTADDPGRAIRDMIEGHTREGYQGESVRGLMEAYTDSINAGLAEVLEKHGLNVAGSVRDRAGFENLIRELHGQSTGDASAHGLADAVRYQQKRMRQLFNAHGGDVGEIADYGVPHAHSAEMLIKHGFDQWARDITPLLDWNRMIDLSTGQPFAAAPGGMPNPADAQQFLRDVYNGITTRGWDDKTPSQQAGGTALYNQRADHRVLHFSDGDAWLNYNRTYGAADPFSAMMNGLHGLARDVAMMRVLGPNPRGGLELAYQVAKKRAENSSDPTVVHRVDAQAKLAKVMLGAIDGSNNVPEHAGMAAFFSGTRAVLSSIQLGSAVVSSVTDAATMRVAAKAIGLNPSNVMTRTMSLTMSGLSRRDAARLGYVAQTLGEAGGGSARYFGDLLGSGLPSRLSGFTLRASGLNFITDMRRLAFQMEASAKMASQADLSFAQIEPNLRRMLEKRGITSADWDLLRDPAVRFTAQDGSDFISAQWFLEHQTALPRMEAEGLAMRLQMAVREELEYALPSMSVEGRARMQGDTKPGSFPGELLRSSMSYKGYPLSVMLSQYRRFLQQPTPMAKAAYAANILIPLTLLGGVAVQLKEIVKGNDPRPMDEPKFWMAATFQGGGLGIFGDFFAAEASRAGGGLGETLAGPVVGLAGDAIRLGAAPVQAAVEGKPMNWGRAVARFQRNNTPVASSMWYARTAFSRIVSDNIQRFLDPEAEDDFRRRARQQQKDYGSDAWWGLGRSAPDRAPDLSNVLGDPR</sequence>
<evidence type="ECO:0000313" key="2">
    <source>
        <dbReference type="EMBL" id="RWR32525.1"/>
    </source>
</evidence>
<dbReference type="AlphaFoldDB" id="A0A443KID2"/>
<dbReference type="EMBL" id="SAUX01000001">
    <property type="protein sequence ID" value="RWR32525.1"/>
    <property type="molecule type" value="Genomic_DNA"/>
</dbReference>
<protein>
    <submittedName>
        <fullName evidence="2">Uncharacterized protein</fullName>
    </submittedName>
</protein>
<reference evidence="2 3" key="1">
    <citation type="submission" date="2019-01" db="EMBL/GenBank/DDBJ databases">
        <title>Sinorhodobacter populi sp. nov. isolated from the symptomatic bark tissue of Populus euramericana canker.</title>
        <authorList>
            <person name="Xu G."/>
        </authorList>
    </citation>
    <scope>NUCLEOTIDE SEQUENCE [LARGE SCALE GENOMIC DNA]</scope>
    <source>
        <strain evidence="2 3">D19-10-3-21</strain>
    </source>
</reference>
<proteinExistence type="predicted"/>
<comment type="caution">
    <text evidence="2">The sequence shown here is derived from an EMBL/GenBank/DDBJ whole genome shotgun (WGS) entry which is preliminary data.</text>
</comment>
<reference evidence="2 3" key="2">
    <citation type="submission" date="2019-01" db="EMBL/GenBank/DDBJ databases">
        <authorList>
            <person name="Li Y."/>
        </authorList>
    </citation>
    <scope>NUCLEOTIDE SEQUENCE [LARGE SCALE GENOMIC DNA]</scope>
    <source>
        <strain evidence="2 3">D19-10-3-21</strain>
    </source>
</reference>
<evidence type="ECO:0000256" key="1">
    <source>
        <dbReference type="SAM" id="MobiDB-lite"/>
    </source>
</evidence>
<organism evidence="2 3">
    <name type="scientific">Paenirhodobacter populi</name>
    <dbReference type="NCBI Taxonomy" id="2306993"/>
    <lineage>
        <taxon>Bacteria</taxon>
        <taxon>Pseudomonadati</taxon>
        <taxon>Pseudomonadota</taxon>
        <taxon>Alphaproteobacteria</taxon>
        <taxon>Rhodobacterales</taxon>
        <taxon>Rhodobacter group</taxon>
        <taxon>Paenirhodobacter</taxon>
    </lineage>
</organism>
<dbReference type="OrthoDB" id="6576970at2"/>
<dbReference type="RefSeq" id="WP_128235335.1">
    <property type="nucleotide sequence ID" value="NZ_SAUX01000001.1"/>
</dbReference>
<gene>
    <name evidence="2" type="ORF">D2T31_00640</name>
</gene>
<evidence type="ECO:0000313" key="3">
    <source>
        <dbReference type="Proteomes" id="UP000285295"/>
    </source>
</evidence>
<name>A0A443KID2_9RHOB</name>